<name>A0A5H2XRZ0_PRUDU</name>
<feature type="domain" description="AB hydrolase-1" evidence="1">
    <location>
        <begin position="46"/>
        <end position="155"/>
    </location>
</feature>
<dbReference type="InterPro" id="IPR052370">
    <property type="entry name" value="Meta-cleavage_hydrolase"/>
</dbReference>
<organism evidence="2">
    <name type="scientific">Prunus dulcis</name>
    <name type="common">Almond</name>
    <name type="synonym">Amygdalus dulcis</name>
    <dbReference type="NCBI Taxonomy" id="3755"/>
    <lineage>
        <taxon>Eukaryota</taxon>
        <taxon>Viridiplantae</taxon>
        <taxon>Streptophyta</taxon>
        <taxon>Embryophyta</taxon>
        <taxon>Tracheophyta</taxon>
        <taxon>Spermatophyta</taxon>
        <taxon>Magnoliopsida</taxon>
        <taxon>eudicotyledons</taxon>
        <taxon>Gunneridae</taxon>
        <taxon>Pentapetalae</taxon>
        <taxon>rosids</taxon>
        <taxon>fabids</taxon>
        <taxon>Rosales</taxon>
        <taxon>Rosaceae</taxon>
        <taxon>Amygdaloideae</taxon>
        <taxon>Amygdaleae</taxon>
        <taxon>Prunus</taxon>
    </lineage>
</organism>
<keyword evidence="2" id="KW-0378">Hydrolase</keyword>
<evidence type="ECO:0000313" key="2">
    <source>
        <dbReference type="EMBL" id="BBN70557.1"/>
    </source>
</evidence>
<dbReference type="InterPro" id="IPR029058">
    <property type="entry name" value="AB_hydrolase_fold"/>
</dbReference>
<dbReference type="Pfam" id="PF00561">
    <property type="entry name" value="Abhydrolase_1"/>
    <property type="match status" value="1"/>
</dbReference>
<dbReference type="SUPFAM" id="SSF53474">
    <property type="entry name" value="alpha/beta-Hydrolases"/>
    <property type="match status" value="1"/>
</dbReference>
<sequence>MQPYGFHRLVLPAFFRQRRPSLGFNQSSDGTIMNCWVPKSHKPYKPTLLLLHGFGANAMWQYGEHLRHFTPHFNVYVPDLLFFGHSYTSCVERSESFQAQCVIRLMEAHGVGKMSIVGISYGGFVAYNVALQCPGMVERVALCCAGVCLEAKDMEEGLFRVSNLDEAASILLPQTPEKLKELMRYSFFKPAKTVPSFFLTDFIHVMCTDYVEEKRDLIRAILMERKMFNLPKITQPTLIIWGQQDQIFPVELGYRLKREKCSTGDYQERRTCCEPGKAQGVCEAPESLLL</sequence>
<dbReference type="GO" id="GO:0016787">
    <property type="term" value="F:hydrolase activity"/>
    <property type="evidence" value="ECO:0007669"/>
    <property type="project" value="UniProtKB-KW"/>
</dbReference>
<dbReference type="PANTHER" id="PTHR43139:SF7">
    <property type="entry name" value="ALPHA_BETA-HYDROLASES SUPERFAMILY PROTEIN"/>
    <property type="match status" value="1"/>
</dbReference>
<dbReference type="InterPro" id="IPR000073">
    <property type="entry name" value="AB_hydrolase_1"/>
</dbReference>
<dbReference type="Gene3D" id="3.40.50.1820">
    <property type="entry name" value="alpha/beta hydrolase"/>
    <property type="match status" value="1"/>
</dbReference>
<dbReference type="AlphaFoldDB" id="A0A5H2XRZ0"/>
<protein>
    <submittedName>
        <fullName evidence="2">Alpha/beta-Hydrolases superfamily protein</fullName>
    </submittedName>
</protein>
<evidence type="ECO:0000259" key="1">
    <source>
        <dbReference type="Pfam" id="PF00561"/>
    </source>
</evidence>
<accession>A0A5H2XRZ0</accession>
<dbReference type="PANTHER" id="PTHR43139">
    <property type="entry name" value="SI:DKEY-122A22.2"/>
    <property type="match status" value="1"/>
</dbReference>
<reference evidence="2" key="1">
    <citation type="journal article" date="2019" name="Science">
        <title>Mutation of a bHLH transcription factor allowed almond domestication.</title>
        <authorList>
            <person name="Sanchez-Perez R."/>
            <person name="Pavan S."/>
            <person name="Mazzeo R."/>
            <person name="Moldovan C."/>
            <person name="Aiese Cigliano R."/>
            <person name="Del Cueto J."/>
            <person name="Ricciardi F."/>
            <person name="Lotti C."/>
            <person name="Ricciardi L."/>
            <person name="Dicenta F."/>
            <person name="Lopez-Marques R.L."/>
            <person name="Lindberg Moller B."/>
        </authorList>
    </citation>
    <scope>NUCLEOTIDE SEQUENCE</scope>
</reference>
<dbReference type="PRINTS" id="PR00111">
    <property type="entry name" value="ABHYDROLASE"/>
</dbReference>
<proteinExistence type="predicted"/>
<gene>
    <name evidence="2" type="ORF">Prudu_1501S000600</name>
</gene>
<dbReference type="EMBL" id="AP021838">
    <property type="protein sequence ID" value="BBN70557.1"/>
    <property type="molecule type" value="Genomic_DNA"/>
</dbReference>